<evidence type="ECO:0000313" key="2">
    <source>
        <dbReference type="Proteomes" id="UP000024635"/>
    </source>
</evidence>
<comment type="caution">
    <text evidence="1">The sequence shown here is derived from an EMBL/GenBank/DDBJ whole genome shotgun (WGS) entry which is preliminary data.</text>
</comment>
<keyword evidence="2" id="KW-1185">Reference proteome</keyword>
<dbReference type="AlphaFoldDB" id="A0A016T4W2"/>
<proteinExistence type="predicted"/>
<sequence>MSTRTDPGRVYHSFQARKFVSPFPDAKSEMLVETFATRQCSCRYQSLIPICSRCLNGHPRFSTEEGRP</sequence>
<gene>
    <name evidence="1" type="primary">Acey_s0135.g1944</name>
    <name evidence="1" type="ORF">Y032_0135g1944</name>
</gene>
<reference evidence="2" key="1">
    <citation type="journal article" date="2015" name="Nat. Genet.">
        <title>The genome and transcriptome of the zoonotic hookworm Ancylostoma ceylanicum identify infection-specific gene families.</title>
        <authorList>
            <person name="Schwarz E.M."/>
            <person name="Hu Y."/>
            <person name="Antoshechkin I."/>
            <person name="Miller M.M."/>
            <person name="Sternberg P.W."/>
            <person name="Aroian R.V."/>
        </authorList>
    </citation>
    <scope>NUCLEOTIDE SEQUENCE</scope>
    <source>
        <strain evidence="2">HY135</strain>
    </source>
</reference>
<accession>A0A016T4W2</accession>
<dbReference type="EMBL" id="JARK01001471">
    <property type="protein sequence ID" value="EYB98008.1"/>
    <property type="molecule type" value="Genomic_DNA"/>
</dbReference>
<name>A0A016T4W2_9BILA</name>
<dbReference type="Proteomes" id="UP000024635">
    <property type="component" value="Unassembled WGS sequence"/>
</dbReference>
<protein>
    <submittedName>
        <fullName evidence="1">Uncharacterized protein</fullName>
    </submittedName>
</protein>
<evidence type="ECO:0000313" key="1">
    <source>
        <dbReference type="EMBL" id="EYB98008.1"/>
    </source>
</evidence>
<organism evidence="1 2">
    <name type="scientific">Ancylostoma ceylanicum</name>
    <dbReference type="NCBI Taxonomy" id="53326"/>
    <lineage>
        <taxon>Eukaryota</taxon>
        <taxon>Metazoa</taxon>
        <taxon>Ecdysozoa</taxon>
        <taxon>Nematoda</taxon>
        <taxon>Chromadorea</taxon>
        <taxon>Rhabditida</taxon>
        <taxon>Rhabditina</taxon>
        <taxon>Rhabditomorpha</taxon>
        <taxon>Strongyloidea</taxon>
        <taxon>Ancylostomatidae</taxon>
        <taxon>Ancylostomatinae</taxon>
        <taxon>Ancylostoma</taxon>
    </lineage>
</organism>